<accession>A0A250FUQ1</accession>
<dbReference type="InterPro" id="IPR036249">
    <property type="entry name" value="Thioredoxin-like_sf"/>
</dbReference>
<dbReference type="KEGG" id="cgh:CGC50_11515"/>
<dbReference type="EMBL" id="CP022386">
    <property type="protein sequence ID" value="ATA87716.1"/>
    <property type="molecule type" value="Genomic_DNA"/>
</dbReference>
<dbReference type="SUPFAM" id="SSF52833">
    <property type="entry name" value="Thioredoxin-like"/>
    <property type="match status" value="1"/>
</dbReference>
<gene>
    <name evidence="1" type="ORF">CGC50_11515</name>
</gene>
<evidence type="ECO:0000313" key="2">
    <source>
        <dbReference type="Proteomes" id="UP000217250"/>
    </source>
</evidence>
<name>A0A250FUQ1_9FLAO</name>
<proteinExistence type="predicted"/>
<dbReference type="Proteomes" id="UP000217250">
    <property type="component" value="Chromosome"/>
</dbReference>
<protein>
    <submittedName>
        <fullName evidence="1">Thioredoxin family protein</fullName>
    </submittedName>
</protein>
<sequence length="165" mass="19217">MMKQLFLIALLCIGQPFIWGQTQAEEVAKEKAALPKPYNTEEDGLAKIEELLVECQKQNKKLLIQIGGNWCVWCLRFNHLVTTDKELKKILDKKYIYYHLNYSPENKNEKAFAKYGNPGEKYGYPAFLILDKHGNLLATRKTEDMEESKGYDRIKVKKFLQGRLN</sequence>
<organism evidence="1 2">
    <name type="scientific">Capnocytophaga gingivalis</name>
    <dbReference type="NCBI Taxonomy" id="1017"/>
    <lineage>
        <taxon>Bacteria</taxon>
        <taxon>Pseudomonadati</taxon>
        <taxon>Bacteroidota</taxon>
        <taxon>Flavobacteriia</taxon>
        <taxon>Flavobacteriales</taxon>
        <taxon>Flavobacteriaceae</taxon>
        <taxon>Capnocytophaga</taxon>
    </lineage>
</organism>
<reference evidence="2" key="1">
    <citation type="submission" date="2017-06" db="EMBL/GenBank/DDBJ databases">
        <title>Capnocytophaga spp. assemblies.</title>
        <authorList>
            <person name="Gulvik C.A."/>
        </authorList>
    </citation>
    <scope>NUCLEOTIDE SEQUENCE [LARGE SCALE GENOMIC DNA]</scope>
    <source>
        <strain evidence="2">H1496</strain>
    </source>
</reference>
<dbReference type="OrthoDB" id="195735at2"/>
<dbReference type="Gene3D" id="3.40.30.10">
    <property type="entry name" value="Glutaredoxin"/>
    <property type="match status" value="1"/>
</dbReference>
<dbReference type="Pfam" id="PF13899">
    <property type="entry name" value="Thioredoxin_7"/>
    <property type="match status" value="1"/>
</dbReference>
<evidence type="ECO:0000313" key="1">
    <source>
        <dbReference type="EMBL" id="ATA87716.1"/>
    </source>
</evidence>
<dbReference type="AlphaFoldDB" id="A0A250FUQ1"/>